<evidence type="ECO:0000256" key="3">
    <source>
        <dbReference type="ARBA" id="ARBA00023015"/>
    </source>
</evidence>
<dbReference type="FunFam" id="1.10.10.60:FF:000069">
    <property type="entry name" value="MYB transcription factor"/>
    <property type="match status" value="1"/>
</dbReference>
<dbReference type="GO" id="GO:0046394">
    <property type="term" value="P:carboxylic acid biosynthetic process"/>
    <property type="evidence" value="ECO:0007669"/>
    <property type="project" value="UniProtKB-ARBA"/>
</dbReference>
<dbReference type="InterPro" id="IPR015495">
    <property type="entry name" value="Myb_TF_plants"/>
</dbReference>
<dbReference type="Proteomes" id="UP000306102">
    <property type="component" value="Unassembled WGS sequence"/>
</dbReference>
<evidence type="ECO:0000256" key="1">
    <source>
        <dbReference type="ARBA" id="ARBA00004123"/>
    </source>
</evidence>
<dbReference type="Pfam" id="PF00249">
    <property type="entry name" value="Myb_DNA-binding"/>
    <property type="match status" value="2"/>
</dbReference>
<dbReference type="AlphaFoldDB" id="A0A4S4DS83"/>
<protein>
    <submittedName>
        <fullName evidence="10">Uncharacterized protein</fullName>
    </submittedName>
</protein>
<feature type="region of interest" description="Disordered" evidence="7">
    <location>
        <begin position="159"/>
        <end position="205"/>
    </location>
</feature>
<feature type="domain" description="HTH myb-type" evidence="9">
    <location>
        <begin position="27"/>
        <end position="79"/>
    </location>
</feature>
<evidence type="ECO:0000313" key="10">
    <source>
        <dbReference type="EMBL" id="THG06060.1"/>
    </source>
</evidence>
<dbReference type="PROSITE" id="PS51294">
    <property type="entry name" value="HTH_MYB"/>
    <property type="match status" value="2"/>
</dbReference>
<evidence type="ECO:0000256" key="5">
    <source>
        <dbReference type="ARBA" id="ARBA00023163"/>
    </source>
</evidence>
<dbReference type="CDD" id="cd00167">
    <property type="entry name" value="SANT"/>
    <property type="match status" value="2"/>
</dbReference>
<sequence>MEDRAVTEKLRSTAHIELMGRKPCCDKFVVKKGPWTAEEDAKLVSFILTNGHCCWRAVPKLAGLRRCGKSCRLRWTNYLRPDLKRGLLNEEEEKLVIDLHARLGNRWSKIASSLPGRTDNEIKNHWNTHIKKKLIKMGIDPITHEPLHQEPDPIIISQQMPHSPSNNNNNNCLNSDNFNYSTGQESPENANNQTTSNDNLTFPRKNLTGFETQKDDDDDPLMSCIQSETFLDDAFWNFATTSGGDQDYTAFGLSSSSSSSSSSSEDCNSTWLLDYNDFDFDLECFNIDMSTFEVDATIN</sequence>
<dbReference type="GO" id="GO:0000976">
    <property type="term" value="F:transcription cis-regulatory region binding"/>
    <property type="evidence" value="ECO:0007669"/>
    <property type="project" value="UniProtKB-ARBA"/>
</dbReference>
<dbReference type="Gene3D" id="1.10.10.60">
    <property type="entry name" value="Homeodomain-like"/>
    <property type="match status" value="2"/>
</dbReference>
<proteinExistence type="predicted"/>
<organism evidence="10 11">
    <name type="scientific">Camellia sinensis var. sinensis</name>
    <name type="common">China tea</name>
    <dbReference type="NCBI Taxonomy" id="542762"/>
    <lineage>
        <taxon>Eukaryota</taxon>
        <taxon>Viridiplantae</taxon>
        <taxon>Streptophyta</taxon>
        <taxon>Embryophyta</taxon>
        <taxon>Tracheophyta</taxon>
        <taxon>Spermatophyta</taxon>
        <taxon>Magnoliopsida</taxon>
        <taxon>eudicotyledons</taxon>
        <taxon>Gunneridae</taxon>
        <taxon>Pentapetalae</taxon>
        <taxon>asterids</taxon>
        <taxon>Ericales</taxon>
        <taxon>Theaceae</taxon>
        <taxon>Camellia</taxon>
    </lineage>
</organism>
<feature type="domain" description="Myb-like" evidence="8">
    <location>
        <begin position="27"/>
        <end position="79"/>
    </location>
</feature>
<dbReference type="EMBL" id="SDRB02010511">
    <property type="protein sequence ID" value="THG06060.1"/>
    <property type="molecule type" value="Genomic_DNA"/>
</dbReference>
<dbReference type="PANTHER" id="PTHR47994">
    <property type="entry name" value="F14D16.11-RELATED"/>
    <property type="match status" value="1"/>
</dbReference>
<keyword evidence="2" id="KW-0677">Repeat</keyword>
<name>A0A4S4DS83_CAMSN</name>
<dbReference type="InterPro" id="IPR009057">
    <property type="entry name" value="Homeodomain-like_sf"/>
</dbReference>
<evidence type="ECO:0000256" key="7">
    <source>
        <dbReference type="SAM" id="MobiDB-lite"/>
    </source>
</evidence>
<evidence type="ECO:0000313" key="11">
    <source>
        <dbReference type="Proteomes" id="UP000306102"/>
    </source>
</evidence>
<feature type="domain" description="HTH myb-type" evidence="9">
    <location>
        <begin position="80"/>
        <end position="134"/>
    </location>
</feature>
<dbReference type="PROSITE" id="PS50090">
    <property type="entry name" value="MYB_LIKE"/>
    <property type="match status" value="2"/>
</dbReference>
<evidence type="ECO:0000256" key="4">
    <source>
        <dbReference type="ARBA" id="ARBA00023125"/>
    </source>
</evidence>
<comment type="caution">
    <text evidence="10">The sequence shown here is derived from an EMBL/GenBank/DDBJ whole genome shotgun (WGS) entry which is preliminary data.</text>
</comment>
<keyword evidence="11" id="KW-1185">Reference proteome</keyword>
<evidence type="ECO:0000256" key="6">
    <source>
        <dbReference type="ARBA" id="ARBA00023242"/>
    </source>
</evidence>
<keyword evidence="5" id="KW-0804">Transcription</keyword>
<accession>A0A4S4DS83</accession>
<gene>
    <name evidence="10" type="ORF">TEA_013159</name>
</gene>
<dbReference type="InterPro" id="IPR017930">
    <property type="entry name" value="Myb_dom"/>
</dbReference>
<keyword evidence="3" id="KW-0805">Transcription regulation</keyword>
<feature type="compositionally biased region" description="Polar residues" evidence="7">
    <location>
        <begin position="182"/>
        <end position="200"/>
    </location>
</feature>
<evidence type="ECO:0000259" key="8">
    <source>
        <dbReference type="PROSITE" id="PS50090"/>
    </source>
</evidence>
<dbReference type="PANTHER" id="PTHR47994:SF5">
    <property type="entry name" value="F14D16.11-RELATED"/>
    <property type="match status" value="1"/>
</dbReference>
<dbReference type="GO" id="GO:0005634">
    <property type="term" value="C:nucleus"/>
    <property type="evidence" value="ECO:0007669"/>
    <property type="project" value="UniProtKB-SubCell"/>
</dbReference>
<evidence type="ECO:0000259" key="9">
    <source>
        <dbReference type="PROSITE" id="PS51294"/>
    </source>
</evidence>
<keyword evidence="4" id="KW-0238">DNA-binding</keyword>
<evidence type="ECO:0000256" key="2">
    <source>
        <dbReference type="ARBA" id="ARBA00022737"/>
    </source>
</evidence>
<keyword evidence="6" id="KW-0539">Nucleus</keyword>
<feature type="compositionally biased region" description="Low complexity" evidence="7">
    <location>
        <begin position="163"/>
        <end position="181"/>
    </location>
</feature>
<dbReference type="SUPFAM" id="SSF46689">
    <property type="entry name" value="Homeodomain-like"/>
    <property type="match status" value="1"/>
</dbReference>
<feature type="domain" description="Myb-like" evidence="8">
    <location>
        <begin position="80"/>
        <end position="130"/>
    </location>
</feature>
<dbReference type="FunFam" id="1.10.10.60:FF:000394">
    <property type="entry name" value="MYB transcription factor"/>
    <property type="match status" value="1"/>
</dbReference>
<dbReference type="SMART" id="SM00717">
    <property type="entry name" value="SANT"/>
    <property type="match status" value="2"/>
</dbReference>
<comment type="subcellular location">
    <subcellularLocation>
        <location evidence="1">Nucleus</location>
    </subcellularLocation>
</comment>
<reference evidence="10 11" key="1">
    <citation type="journal article" date="2018" name="Proc. Natl. Acad. Sci. U.S.A.">
        <title>Draft genome sequence of Camellia sinensis var. sinensis provides insights into the evolution of the tea genome and tea quality.</title>
        <authorList>
            <person name="Wei C."/>
            <person name="Yang H."/>
            <person name="Wang S."/>
            <person name="Zhao J."/>
            <person name="Liu C."/>
            <person name="Gao L."/>
            <person name="Xia E."/>
            <person name="Lu Y."/>
            <person name="Tai Y."/>
            <person name="She G."/>
            <person name="Sun J."/>
            <person name="Cao H."/>
            <person name="Tong W."/>
            <person name="Gao Q."/>
            <person name="Li Y."/>
            <person name="Deng W."/>
            <person name="Jiang X."/>
            <person name="Wang W."/>
            <person name="Chen Q."/>
            <person name="Zhang S."/>
            <person name="Li H."/>
            <person name="Wu J."/>
            <person name="Wang P."/>
            <person name="Li P."/>
            <person name="Shi C."/>
            <person name="Zheng F."/>
            <person name="Jian J."/>
            <person name="Huang B."/>
            <person name="Shan D."/>
            <person name="Shi M."/>
            <person name="Fang C."/>
            <person name="Yue Y."/>
            <person name="Li F."/>
            <person name="Li D."/>
            <person name="Wei S."/>
            <person name="Han B."/>
            <person name="Jiang C."/>
            <person name="Yin Y."/>
            <person name="Xia T."/>
            <person name="Zhang Z."/>
            <person name="Bennetzen J.L."/>
            <person name="Zhao S."/>
            <person name="Wan X."/>
        </authorList>
    </citation>
    <scope>NUCLEOTIDE SEQUENCE [LARGE SCALE GENOMIC DNA]</scope>
    <source>
        <strain evidence="11">cv. Shuchazao</strain>
        <tissue evidence="10">Leaf</tissue>
    </source>
</reference>
<dbReference type="GO" id="GO:0006355">
    <property type="term" value="P:regulation of DNA-templated transcription"/>
    <property type="evidence" value="ECO:0007669"/>
    <property type="project" value="UniProtKB-ARBA"/>
</dbReference>
<dbReference type="InterPro" id="IPR001005">
    <property type="entry name" value="SANT/Myb"/>
</dbReference>